<keyword evidence="4" id="KW-0238">DNA-binding</keyword>
<reference evidence="4 5" key="1">
    <citation type="submission" date="2018-03" db="EMBL/GenBank/DDBJ databases">
        <title>Novel Streptomyces sp. from soil.</title>
        <authorList>
            <person name="Tan G.Y.A."/>
            <person name="Lee Z.Y."/>
        </authorList>
    </citation>
    <scope>NUCLEOTIDE SEQUENCE [LARGE SCALE GENOMIC DNA]</scope>
    <source>
        <strain evidence="4 5">ST5x</strain>
    </source>
</reference>
<dbReference type="AlphaFoldDB" id="A0A2S9PYL4"/>
<dbReference type="Gene3D" id="1.25.40.10">
    <property type="entry name" value="Tetratricopeptide repeat domain"/>
    <property type="match status" value="1"/>
</dbReference>
<evidence type="ECO:0000313" key="4">
    <source>
        <dbReference type="EMBL" id="PRH79443.1"/>
    </source>
</evidence>
<accession>A0A2S9PYL4</accession>
<dbReference type="CDD" id="cd15831">
    <property type="entry name" value="BTAD"/>
    <property type="match status" value="1"/>
</dbReference>
<dbReference type="OrthoDB" id="4017436at2"/>
<keyword evidence="5" id="KW-1185">Reference proteome</keyword>
<dbReference type="Gene3D" id="1.10.10.10">
    <property type="entry name" value="Winged helix-like DNA-binding domain superfamily/Winged helix DNA-binding domain"/>
    <property type="match status" value="1"/>
</dbReference>
<feature type="domain" description="Bacterial transcriptional activator" evidence="3">
    <location>
        <begin position="103"/>
        <end position="247"/>
    </location>
</feature>
<dbReference type="InterPro" id="IPR011990">
    <property type="entry name" value="TPR-like_helical_dom_sf"/>
</dbReference>
<protein>
    <submittedName>
        <fullName evidence="4">DNA-binding protein</fullName>
    </submittedName>
</protein>
<dbReference type="SMART" id="SM01043">
    <property type="entry name" value="BTAD"/>
    <property type="match status" value="1"/>
</dbReference>
<dbReference type="InterPro" id="IPR036388">
    <property type="entry name" value="WH-like_DNA-bd_sf"/>
</dbReference>
<dbReference type="Pfam" id="PF03704">
    <property type="entry name" value="BTAD"/>
    <property type="match status" value="1"/>
</dbReference>
<evidence type="ECO:0000256" key="2">
    <source>
        <dbReference type="SAM" id="MobiDB-lite"/>
    </source>
</evidence>
<dbReference type="GO" id="GO:0000160">
    <property type="term" value="P:phosphorelay signal transduction system"/>
    <property type="evidence" value="ECO:0007669"/>
    <property type="project" value="UniProtKB-KW"/>
</dbReference>
<proteinExistence type="predicted"/>
<evidence type="ECO:0000259" key="3">
    <source>
        <dbReference type="SMART" id="SM01043"/>
    </source>
</evidence>
<name>A0A2S9PYL4_9ACTN</name>
<feature type="region of interest" description="Disordered" evidence="2">
    <location>
        <begin position="249"/>
        <end position="293"/>
    </location>
</feature>
<dbReference type="Proteomes" id="UP000239322">
    <property type="component" value="Unassembled WGS sequence"/>
</dbReference>
<evidence type="ECO:0000256" key="1">
    <source>
        <dbReference type="ARBA" id="ARBA00023012"/>
    </source>
</evidence>
<organism evidence="4 5">
    <name type="scientific">Streptomyces solincola</name>
    <dbReference type="NCBI Taxonomy" id="2100817"/>
    <lineage>
        <taxon>Bacteria</taxon>
        <taxon>Bacillati</taxon>
        <taxon>Actinomycetota</taxon>
        <taxon>Actinomycetes</taxon>
        <taxon>Kitasatosporales</taxon>
        <taxon>Streptomycetaceae</taxon>
        <taxon>Streptomyces</taxon>
    </lineage>
</organism>
<dbReference type="SUPFAM" id="SSF48452">
    <property type="entry name" value="TPR-like"/>
    <property type="match status" value="1"/>
</dbReference>
<dbReference type="InterPro" id="IPR051677">
    <property type="entry name" value="AfsR-DnrI-RedD_regulator"/>
</dbReference>
<comment type="caution">
    <text evidence="4">The sequence shown here is derived from an EMBL/GenBank/DDBJ whole genome shotgun (WGS) entry which is preliminary data.</text>
</comment>
<dbReference type="PANTHER" id="PTHR35807">
    <property type="entry name" value="TRANSCRIPTIONAL REGULATOR REDD-RELATED"/>
    <property type="match status" value="1"/>
</dbReference>
<evidence type="ECO:0000313" key="5">
    <source>
        <dbReference type="Proteomes" id="UP000239322"/>
    </source>
</evidence>
<dbReference type="EMBL" id="PVLV01000119">
    <property type="protein sequence ID" value="PRH79443.1"/>
    <property type="molecule type" value="Genomic_DNA"/>
</dbReference>
<dbReference type="InterPro" id="IPR005158">
    <property type="entry name" value="BTAD"/>
</dbReference>
<keyword evidence="1" id="KW-0902">Two-component regulatory system</keyword>
<dbReference type="GO" id="GO:0003677">
    <property type="term" value="F:DNA binding"/>
    <property type="evidence" value="ECO:0007669"/>
    <property type="project" value="UniProtKB-KW"/>
</dbReference>
<sequence>MLIRLIGLVTVEHDGCPPRHLSSAQVQVAFARLILERATGTSRDHLADTVWPEGLPDTWASALRSVVSRVRACVTGPQQRPGETPLVAQSGRYLLRLSDDAAVDVEVAETGVREASAAFADGAHAVAHQMAAGAVSNLRGSFLPSHEGDWVGAERERVDELRLTALELASLSAAALRDEHHALRYADEAVRRAPLRESAHRCRMSAYTAAGNRADALRAYHHLREVLAEELGIEPSAETQEAYLRLLRDPGTPRPRRAAAAARRPRRGGDDLDASLLGAFDALPPPARRAQPT</sequence>
<gene>
    <name evidence="4" type="ORF">C6N75_09440</name>
</gene>